<dbReference type="AlphaFoldDB" id="A0A423XNL9"/>
<dbReference type="InParanoid" id="A0A423XNL9"/>
<dbReference type="EMBL" id="LKEB01000001">
    <property type="protein sequence ID" value="ROW18204.1"/>
    <property type="molecule type" value="Genomic_DNA"/>
</dbReference>
<sequence length="237" mass="26793">MAHERPGPLTPEFVLKMLDSSKHYADISKQFDQGRVMPWDLDNESLSNNVVRIEKVVLDPATQQMTYDVVLRGTFTNKDDVVKLTSARPTVDLSADVEMAGTDAIRLEGKYEIALPVLHVFLNEWHENVHHIWERSTTVDMPLHQPKVVPPVVTGGISRADPTRSCNKSWSFLQCRHHPEVQMKAEELAQLREAALELVISRLEEDPDQFSITNLVLTVPGCPECFHRGTHLVDVAE</sequence>
<gene>
    <name evidence="1" type="ORF">VPNG_00474</name>
</gene>
<reference evidence="1 2" key="1">
    <citation type="submission" date="2015-09" db="EMBL/GenBank/DDBJ databases">
        <title>Host preference determinants of Valsa canker pathogens revealed by comparative genomics.</title>
        <authorList>
            <person name="Yin Z."/>
            <person name="Huang L."/>
        </authorList>
    </citation>
    <scope>NUCLEOTIDE SEQUENCE [LARGE SCALE GENOMIC DNA]</scope>
    <source>
        <strain evidence="1 2">SXYLt</strain>
    </source>
</reference>
<dbReference type="Proteomes" id="UP000285146">
    <property type="component" value="Unassembled WGS sequence"/>
</dbReference>
<name>A0A423XNL9_9PEZI</name>
<accession>A0A423XNL9</accession>
<protein>
    <submittedName>
        <fullName evidence="1">Uncharacterized protein</fullName>
    </submittedName>
</protein>
<keyword evidence="2" id="KW-1185">Reference proteome</keyword>
<evidence type="ECO:0000313" key="1">
    <source>
        <dbReference type="EMBL" id="ROW18204.1"/>
    </source>
</evidence>
<organism evidence="1 2">
    <name type="scientific">Cytospora leucostoma</name>
    <dbReference type="NCBI Taxonomy" id="1230097"/>
    <lineage>
        <taxon>Eukaryota</taxon>
        <taxon>Fungi</taxon>
        <taxon>Dikarya</taxon>
        <taxon>Ascomycota</taxon>
        <taxon>Pezizomycotina</taxon>
        <taxon>Sordariomycetes</taxon>
        <taxon>Sordariomycetidae</taxon>
        <taxon>Diaporthales</taxon>
        <taxon>Cytosporaceae</taxon>
        <taxon>Cytospora</taxon>
    </lineage>
</organism>
<evidence type="ECO:0000313" key="2">
    <source>
        <dbReference type="Proteomes" id="UP000285146"/>
    </source>
</evidence>
<proteinExistence type="predicted"/>
<comment type="caution">
    <text evidence="1">The sequence shown here is derived from an EMBL/GenBank/DDBJ whole genome shotgun (WGS) entry which is preliminary data.</text>
</comment>
<dbReference type="OrthoDB" id="5238667at2759"/>